<evidence type="ECO:0000256" key="2">
    <source>
        <dbReference type="SAM" id="Phobius"/>
    </source>
</evidence>
<dbReference type="AlphaFoldDB" id="A0A1S7R4Z9"/>
<accession>A0A1S7R4Z9</accession>
<dbReference type="Proteomes" id="UP000191987">
    <property type="component" value="Unassembled WGS sequence"/>
</dbReference>
<sequence>MTVCWHNPTIRCGCGAMGMRMSFRRAKQGILFLSIYCLTIMMLRILAFLNLCRQWRHELKQHLSFSGAGFHRRPSPLPSANFDGPADDPSETDDGAPLPVSWLGLGQSFSAVDVADCDRARLPAE</sequence>
<feature type="compositionally biased region" description="Acidic residues" evidence="1">
    <location>
        <begin position="85"/>
        <end position="94"/>
    </location>
</feature>
<name>A0A1S7R4Z9_9HYPH</name>
<dbReference type="EMBL" id="FBWG01000030">
    <property type="protein sequence ID" value="CUX47079.1"/>
    <property type="molecule type" value="Genomic_DNA"/>
</dbReference>
<keyword evidence="2" id="KW-1133">Transmembrane helix</keyword>
<feature type="transmembrane region" description="Helical" evidence="2">
    <location>
        <begin position="29"/>
        <end position="51"/>
    </location>
</feature>
<evidence type="ECO:0000313" key="4">
    <source>
        <dbReference type="Proteomes" id="UP000191987"/>
    </source>
</evidence>
<gene>
    <name evidence="3" type="ORF">AGR7C_Lc120186</name>
</gene>
<evidence type="ECO:0000256" key="1">
    <source>
        <dbReference type="SAM" id="MobiDB-lite"/>
    </source>
</evidence>
<proteinExistence type="predicted"/>
<feature type="region of interest" description="Disordered" evidence="1">
    <location>
        <begin position="76"/>
        <end position="99"/>
    </location>
</feature>
<keyword evidence="2" id="KW-0812">Transmembrane</keyword>
<organism evidence="3 4">
    <name type="scientific">Agrobacterium deltaense Zutra 3/1</name>
    <dbReference type="NCBI Taxonomy" id="1183427"/>
    <lineage>
        <taxon>Bacteria</taxon>
        <taxon>Pseudomonadati</taxon>
        <taxon>Pseudomonadota</taxon>
        <taxon>Alphaproteobacteria</taxon>
        <taxon>Hyphomicrobiales</taxon>
        <taxon>Rhizobiaceae</taxon>
        <taxon>Rhizobium/Agrobacterium group</taxon>
        <taxon>Agrobacterium</taxon>
    </lineage>
</organism>
<protein>
    <submittedName>
        <fullName evidence="3">Uncharacterized protein</fullName>
    </submittedName>
</protein>
<keyword evidence="2" id="KW-0472">Membrane</keyword>
<evidence type="ECO:0000313" key="3">
    <source>
        <dbReference type="EMBL" id="CUX47079.1"/>
    </source>
</evidence>
<reference evidence="3 4" key="1">
    <citation type="submission" date="2016-01" db="EMBL/GenBank/DDBJ databases">
        <authorList>
            <person name="Oliw E.H."/>
        </authorList>
    </citation>
    <scope>NUCLEOTIDE SEQUENCE [LARGE SCALE GENOMIC DNA]</scope>
    <source>
        <strain evidence="3 4">Zutra 3-1</strain>
    </source>
</reference>